<evidence type="ECO:0000256" key="4">
    <source>
        <dbReference type="ARBA" id="ARBA00022553"/>
    </source>
</evidence>
<keyword evidence="7" id="KW-0902">Two-component regulatory system</keyword>
<evidence type="ECO:0000313" key="13">
    <source>
        <dbReference type="EMBL" id="QGY40538.1"/>
    </source>
</evidence>
<protein>
    <recommendedName>
        <fullName evidence="3">histidine kinase</fullName>
        <ecNumber evidence="3">2.7.13.3</ecNumber>
    </recommendedName>
</protein>
<evidence type="ECO:0000259" key="12">
    <source>
        <dbReference type="PROSITE" id="PS50885"/>
    </source>
</evidence>
<accession>A0A6I6JHP9</accession>
<dbReference type="CDD" id="cd00082">
    <property type="entry name" value="HisKA"/>
    <property type="match status" value="1"/>
</dbReference>
<dbReference type="Pfam" id="PF00512">
    <property type="entry name" value="HisKA"/>
    <property type="match status" value="1"/>
</dbReference>
<evidence type="ECO:0000256" key="2">
    <source>
        <dbReference type="ARBA" id="ARBA00004370"/>
    </source>
</evidence>
<keyword evidence="9" id="KW-0812">Transmembrane</keyword>
<evidence type="ECO:0000256" key="1">
    <source>
        <dbReference type="ARBA" id="ARBA00000085"/>
    </source>
</evidence>
<dbReference type="Pfam" id="PF02518">
    <property type="entry name" value="HATPase_c"/>
    <property type="match status" value="1"/>
</dbReference>
<dbReference type="AlphaFoldDB" id="A0A6I6JHP9"/>
<keyword evidence="9" id="KW-1133">Transmembrane helix</keyword>
<dbReference type="CDD" id="cd16922">
    <property type="entry name" value="HATPase_EvgS-ArcB-TorS-like"/>
    <property type="match status" value="1"/>
</dbReference>
<dbReference type="InterPro" id="IPR036890">
    <property type="entry name" value="HATPase_C_sf"/>
</dbReference>
<dbReference type="InterPro" id="IPR003594">
    <property type="entry name" value="HATPase_dom"/>
</dbReference>
<keyword evidence="8" id="KW-0175">Coiled coil</keyword>
<dbReference type="PROSITE" id="PS50109">
    <property type="entry name" value="HIS_KIN"/>
    <property type="match status" value="1"/>
</dbReference>
<dbReference type="GO" id="GO:0000155">
    <property type="term" value="F:phosphorelay sensor kinase activity"/>
    <property type="evidence" value="ECO:0007669"/>
    <property type="project" value="InterPro"/>
</dbReference>
<sequence>MKIRKVTLSAILLLSIVAMAAEYLATNFAVKSGFDELERELVIADAHRAHNDLLKEQAILDAFVWDWASWDDTYAFIEDHNQEYVDSNLPEDTFTDQHLNLILIANARGEVIYGRALDGEGNDMADLLADFQNTVMGKDIPPLPDSEGKGGLITLVRGPLLFAARPILTSNGEGPSRGTLVMGRLLTDSAAESASERLELNVTIHAVTQTPDSTGPDHTADIQSDNGVFIQVRDEDTITGYTVEKDIFRKPCVIFRVTQERKISKHGKSVALYNAYLIIGVLVAFSALVFIILQYMVISKVERLNRQVRDIDLLNEERTQVPVNGNDEIAQLGESVNSMLRVINEDKQALYLANTQLERKVAERTADLEEANKELQSLDRAKSRFLSSTSHELRTPLTAIIGFIKIMERTFKTHFLPYLQPVENLQERLGKHLGNYQVVNQETARLKYLIDKLLDLSRIQTNCVEWHDEDVPPGEIARHAETLFNPVFMKMPDVAFTVDVPPALPHVHVDRDRIHQVLTHLLENAAKFTEGGSVRLSVRDTGEGVMEFTVEDTGSGISPEDISKIFEDFYQSQADWTESGKPFGTGLGLAICREIVEHYGGAIQVESEPGRGSIFRFTLPVA</sequence>
<dbReference type="FunFam" id="3.30.565.10:FF:000006">
    <property type="entry name" value="Sensor histidine kinase WalK"/>
    <property type="match status" value="1"/>
</dbReference>
<evidence type="ECO:0000259" key="11">
    <source>
        <dbReference type="PROSITE" id="PS50109"/>
    </source>
</evidence>
<feature type="chain" id="PRO_5026015884" description="histidine kinase" evidence="10">
    <location>
        <begin position="21"/>
        <end position="622"/>
    </location>
</feature>
<feature type="domain" description="HAMP" evidence="12">
    <location>
        <begin position="295"/>
        <end position="348"/>
    </location>
</feature>
<dbReference type="InterPro" id="IPR003660">
    <property type="entry name" value="HAMP_dom"/>
</dbReference>
<keyword evidence="6" id="KW-0418">Kinase</keyword>
<keyword evidence="5" id="KW-0808">Transferase</keyword>
<dbReference type="SUPFAM" id="SSF47384">
    <property type="entry name" value="Homodimeric domain of signal transducing histidine kinase"/>
    <property type="match status" value="1"/>
</dbReference>
<dbReference type="PANTHER" id="PTHR43711">
    <property type="entry name" value="TWO-COMPONENT HISTIDINE KINASE"/>
    <property type="match status" value="1"/>
</dbReference>
<dbReference type="Gene3D" id="3.30.565.10">
    <property type="entry name" value="Histidine kinase-like ATPase, C-terminal domain"/>
    <property type="match status" value="1"/>
</dbReference>
<keyword evidence="14" id="KW-1185">Reference proteome</keyword>
<feature type="coiled-coil region" evidence="8">
    <location>
        <begin position="352"/>
        <end position="388"/>
    </location>
</feature>
<dbReference type="EC" id="2.7.13.3" evidence="3"/>
<feature type="transmembrane region" description="Helical" evidence="9">
    <location>
        <begin position="275"/>
        <end position="298"/>
    </location>
</feature>
<feature type="domain" description="Histidine kinase" evidence="11">
    <location>
        <begin position="388"/>
        <end position="622"/>
    </location>
</feature>
<keyword evidence="9" id="KW-0472">Membrane</keyword>
<dbReference type="Pfam" id="PF05228">
    <property type="entry name" value="CHASE4"/>
    <property type="match status" value="1"/>
</dbReference>
<reference evidence="13 14" key="1">
    <citation type="submission" date="2019-11" db="EMBL/GenBank/DDBJ databases">
        <authorList>
            <person name="Zheng R.K."/>
            <person name="Sun C.M."/>
        </authorList>
    </citation>
    <scope>NUCLEOTIDE SEQUENCE [LARGE SCALE GENOMIC DNA]</scope>
    <source>
        <strain evidence="13 14">SRB007</strain>
    </source>
</reference>
<evidence type="ECO:0000256" key="7">
    <source>
        <dbReference type="ARBA" id="ARBA00023012"/>
    </source>
</evidence>
<dbReference type="SMART" id="SM00387">
    <property type="entry name" value="HATPase_c"/>
    <property type="match status" value="1"/>
</dbReference>
<dbReference type="PRINTS" id="PR00344">
    <property type="entry name" value="BCTRLSENSOR"/>
</dbReference>
<dbReference type="InterPro" id="IPR004358">
    <property type="entry name" value="Sig_transdc_His_kin-like_C"/>
</dbReference>
<dbReference type="RefSeq" id="WP_158947932.1">
    <property type="nucleotide sequence ID" value="NZ_CP046400.1"/>
</dbReference>
<organism evidence="13 14">
    <name type="scientific">Pseudodesulfovibrio cashew</name>
    <dbReference type="NCBI Taxonomy" id="2678688"/>
    <lineage>
        <taxon>Bacteria</taxon>
        <taxon>Pseudomonadati</taxon>
        <taxon>Thermodesulfobacteriota</taxon>
        <taxon>Desulfovibrionia</taxon>
        <taxon>Desulfovibrionales</taxon>
        <taxon>Desulfovibrionaceae</taxon>
    </lineage>
</organism>
<dbReference type="Proteomes" id="UP000428328">
    <property type="component" value="Chromosome"/>
</dbReference>
<evidence type="ECO:0000256" key="6">
    <source>
        <dbReference type="ARBA" id="ARBA00022777"/>
    </source>
</evidence>
<keyword evidence="4" id="KW-0597">Phosphoprotein</keyword>
<evidence type="ECO:0000256" key="3">
    <source>
        <dbReference type="ARBA" id="ARBA00012438"/>
    </source>
</evidence>
<dbReference type="InterPro" id="IPR007892">
    <property type="entry name" value="CHASE4"/>
</dbReference>
<evidence type="ECO:0000256" key="9">
    <source>
        <dbReference type="SAM" id="Phobius"/>
    </source>
</evidence>
<proteinExistence type="predicted"/>
<comment type="subcellular location">
    <subcellularLocation>
        <location evidence="2">Membrane</location>
    </subcellularLocation>
</comment>
<evidence type="ECO:0000256" key="8">
    <source>
        <dbReference type="SAM" id="Coils"/>
    </source>
</evidence>
<evidence type="ECO:0000313" key="14">
    <source>
        <dbReference type="Proteomes" id="UP000428328"/>
    </source>
</evidence>
<dbReference type="KEGG" id="psel:GM415_10520"/>
<name>A0A6I6JHP9_9BACT</name>
<feature type="signal peptide" evidence="10">
    <location>
        <begin position="1"/>
        <end position="20"/>
    </location>
</feature>
<dbReference type="PANTHER" id="PTHR43711:SF1">
    <property type="entry name" value="HISTIDINE KINASE 1"/>
    <property type="match status" value="1"/>
</dbReference>
<dbReference type="PROSITE" id="PS50885">
    <property type="entry name" value="HAMP"/>
    <property type="match status" value="1"/>
</dbReference>
<comment type="catalytic activity">
    <reaction evidence="1">
        <text>ATP + protein L-histidine = ADP + protein N-phospho-L-histidine.</text>
        <dbReference type="EC" id="2.7.13.3"/>
    </reaction>
</comment>
<dbReference type="CDD" id="cd06225">
    <property type="entry name" value="HAMP"/>
    <property type="match status" value="1"/>
</dbReference>
<dbReference type="SUPFAM" id="SSF55874">
    <property type="entry name" value="ATPase domain of HSP90 chaperone/DNA topoisomerase II/histidine kinase"/>
    <property type="match status" value="1"/>
</dbReference>
<dbReference type="InterPro" id="IPR050736">
    <property type="entry name" value="Sensor_HK_Regulatory"/>
</dbReference>
<dbReference type="InterPro" id="IPR036097">
    <property type="entry name" value="HisK_dim/P_sf"/>
</dbReference>
<dbReference type="Gene3D" id="6.10.340.10">
    <property type="match status" value="1"/>
</dbReference>
<dbReference type="Pfam" id="PF00672">
    <property type="entry name" value="HAMP"/>
    <property type="match status" value="1"/>
</dbReference>
<dbReference type="InterPro" id="IPR005467">
    <property type="entry name" value="His_kinase_dom"/>
</dbReference>
<dbReference type="GO" id="GO:0016020">
    <property type="term" value="C:membrane"/>
    <property type="evidence" value="ECO:0007669"/>
    <property type="project" value="UniProtKB-SubCell"/>
</dbReference>
<evidence type="ECO:0000256" key="10">
    <source>
        <dbReference type="SAM" id="SignalP"/>
    </source>
</evidence>
<keyword evidence="10" id="KW-0732">Signal</keyword>
<dbReference type="SMART" id="SM00388">
    <property type="entry name" value="HisKA"/>
    <property type="match status" value="1"/>
</dbReference>
<dbReference type="InterPro" id="IPR003661">
    <property type="entry name" value="HisK_dim/P_dom"/>
</dbReference>
<gene>
    <name evidence="13" type="ORF">GM415_10520</name>
</gene>
<evidence type="ECO:0000256" key="5">
    <source>
        <dbReference type="ARBA" id="ARBA00022679"/>
    </source>
</evidence>
<dbReference type="EMBL" id="CP046400">
    <property type="protein sequence ID" value="QGY40538.1"/>
    <property type="molecule type" value="Genomic_DNA"/>
</dbReference>
<dbReference type="Gene3D" id="1.10.287.130">
    <property type="match status" value="1"/>
</dbReference>